<dbReference type="CDD" id="cd01310">
    <property type="entry name" value="TatD_DNAse"/>
    <property type="match status" value="1"/>
</dbReference>
<dbReference type="PROSITE" id="PS01137">
    <property type="entry name" value="TATD_1"/>
    <property type="match status" value="1"/>
</dbReference>
<proteinExistence type="inferred from homology"/>
<keyword evidence="3 4" id="KW-0378">Hydrolase</keyword>
<dbReference type="Proteomes" id="UP001595528">
    <property type="component" value="Unassembled WGS sequence"/>
</dbReference>
<dbReference type="InterPro" id="IPR001130">
    <property type="entry name" value="TatD-like"/>
</dbReference>
<dbReference type="InterPro" id="IPR015991">
    <property type="entry name" value="TatD/YcfH-like"/>
</dbReference>
<dbReference type="EMBL" id="JBHRTR010000005">
    <property type="protein sequence ID" value="MFC3225950.1"/>
    <property type="molecule type" value="Genomic_DNA"/>
</dbReference>
<keyword evidence="2" id="KW-0479">Metal-binding</keyword>
<evidence type="ECO:0000256" key="2">
    <source>
        <dbReference type="ARBA" id="ARBA00022723"/>
    </source>
</evidence>
<organism evidence="4 5">
    <name type="scientific">Marinibaculum pumilum</name>
    <dbReference type="NCBI Taxonomy" id="1766165"/>
    <lineage>
        <taxon>Bacteria</taxon>
        <taxon>Pseudomonadati</taxon>
        <taxon>Pseudomonadota</taxon>
        <taxon>Alphaproteobacteria</taxon>
        <taxon>Rhodospirillales</taxon>
        <taxon>Rhodospirillaceae</taxon>
        <taxon>Marinibaculum</taxon>
    </lineage>
</organism>
<dbReference type="NCBIfam" id="TIGR00010">
    <property type="entry name" value="YchF/TatD family DNA exonuclease"/>
    <property type="match status" value="1"/>
</dbReference>
<dbReference type="SUPFAM" id="SSF51556">
    <property type="entry name" value="Metallo-dependent hydrolases"/>
    <property type="match status" value="1"/>
</dbReference>
<name>A0ABV7KUK1_9PROT</name>
<evidence type="ECO:0000256" key="3">
    <source>
        <dbReference type="ARBA" id="ARBA00022801"/>
    </source>
</evidence>
<dbReference type="EC" id="3.1.-.-" evidence="4"/>
<evidence type="ECO:0000256" key="1">
    <source>
        <dbReference type="ARBA" id="ARBA00009275"/>
    </source>
</evidence>
<dbReference type="GO" id="GO:0016787">
    <property type="term" value="F:hydrolase activity"/>
    <property type="evidence" value="ECO:0007669"/>
    <property type="project" value="UniProtKB-KW"/>
</dbReference>
<protein>
    <submittedName>
        <fullName evidence="4">TatD family hydrolase</fullName>
        <ecNumber evidence="4">3.1.-.-</ecNumber>
    </submittedName>
</protein>
<comment type="similarity">
    <text evidence="1">Belongs to the metallo-dependent hydrolases superfamily. TatD-type hydrolase family.</text>
</comment>
<dbReference type="PANTHER" id="PTHR46124">
    <property type="entry name" value="D-AMINOACYL-TRNA DEACYLASE"/>
    <property type="match status" value="1"/>
</dbReference>
<sequence length="274" mass="29152">MLVDSHCHLDFPDFADDRDGVIARAGNAGVGLMVTICTKVSRFPEILAIAEAHENVYCSVGIHPHEAGSEPEVSAQQLVDLARHPKVVGIGETGLDYFYEHSPREAQARSFRAHIAAARESGLPLIVHTRDADTDTNAILAEEMGQGAFPGVIHCFSSSRQLAEEAVALGFYISASGIMTFKKADELRDAFAAVPPERLLVETDAPYLAPVPKRGKTNEPAFVAHTAARLAELHGMSPEAMAGITTANFLRLFSKVPPAAIAVPQDAPPAGPAA</sequence>
<dbReference type="PANTHER" id="PTHR46124:SF2">
    <property type="entry name" value="D-AMINOACYL-TRNA DEACYLASE"/>
    <property type="match status" value="1"/>
</dbReference>
<evidence type="ECO:0000313" key="4">
    <source>
        <dbReference type="EMBL" id="MFC3225950.1"/>
    </source>
</evidence>
<accession>A0ABV7KUK1</accession>
<dbReference type="InterPro" id="IPR032466">
    <property type="entry name" value="Metal_Hydrolase"/>
</dbReference>
<dbReference type="Gene3D" id="3.20.20.140">
    <property type="entry name" value="Metal-dependent hydrolases"/>
    <property type="match status" value="1"/>
</dbReference>
<reference evidence="5" key="1">
    <citation type="journal article" date="2019" name="Int. J. Syst. Evol. Microbiol.">
        <title>The Global Catalogue of Microorganisms (GCM) 10K type strain sequencing project: providing services to taxonomists for standard genome sequencing and annotation.</title>
        <authorList>
            <consortium name="The Broad Institute Genomics Platform"/>
            <consortium name="The Broad Institute Genome Sequencing Center for Infectious Disease"/>
            <person name="Wu L."/>
            <person name="Ma J."/>
        </authorList>
    </citation>
    <scope>NUCLEOTIDE SEQUENCE [LARGE SCALE GENOMIC DNA]</scope>
    <source>
        <strain evidence="5">KCTC 42964</strain>
    </source>
</reference>
<gene>
    <name evidence="4" type="ORF">ACFOGJ_01820</name>
</gene>
<evidence type="ECO:0000313" key="5">
    <source>
        <dbReference type="Proteomes" id="UP001595528"/>
    </source>
</evidence>
<keyword evidence="5" id="KW-1185">Reference proteome</keyword>
<dbReference type="PIRSF" id="PIRSF005902">
    <property type="entry name" value="DNase_TatD"/>
    <property type="match status" value="1"/>
</dbReference>
<dbReference type="RefSeq" id="WP_379897800.1">
    <property type="nucleotide sequence ID" value="NZ_JBHRTR010000005.1"/>
</dbReference>
<dbReference type="InterPro" id="IPR018228">
    <property type="entry name" value="DNase_TatD-rel_CS"/>
</dbReference>
<comment type="caution">
    <text evidence="4">The sequence shown here is derived from an EMBL/GenBank/DDBJ whole genome shotgun (WGS) entry which is preliminary data.</text>
</comment>
<dbReference type="Pfam" id="PF01026">
    <property type="entry name" value="TatD_DNase"/>
    <property type="match status" value="1"/>
</dbReference>